<gene>
    <name evidence="1" type="ORF">A0J61_11245</name>
</gene>
<comment type="caution">
    <text evidence="1">The sequence shown here is derived from an EMBL/GenBank/DDBJ whole genome shotgun (WGS) entry which is preliminary data.</text>
</comment>
<evidence type="ECO:0008006" key="3">
    <source>
        <dbReference type="Google" id="ProtNLM"/>
    </source>
</evidence>
<sequence length="254" mass="29838">MECLDSIFDLVKHTSIQHLNVHVRHPYDHSFIENYTLGLLYAFSVLDSQSIPSLSIYFRYFDWTDYTLTESNYLIREIPEALDSSSTVYKATSHHTLSFEFGIGEEYDFNEMNVLSTWLTKPINFLVTHLTLERQIRDTNYAGKACPLFLDSVLAHFPQLISLTYSREIKLRKGIDNADLALLTLLDRHDNTKHEHIRYLHIKNVKIDRYVYRHLFRQCPHIVKIELVNCDLDEETVLALEYYCLSNDVTLILK</sequence>
<organism evidence="1 2">
    <name type="scientific">Choanephora cucurbitarum</name>
    <dbReference type="NCBI Taxonomy" id="101091"/>
    <lineage>
        <taxon>Eukaryota</taxon>
        <taxon>Fungi</taxon>
        <taxon>Fungi incertae sedis</taxon>
        <taxon>Mucoromycota</taxon>
        <taxon>Mucoromycotina</taxon>
        <taxon>Mucoromycetes</taxon>
        <taxon>Mucorales</taxon>
        <taxon>Mucorineae</taxon>
        <taxon>Choanephoraceae</taxon>
        <taxon>Choanephoroideae</taxon>
        <taxon>Choanephora</taxon>
    </lineage>
</organism>
<evidence type="ECO:0000313" key="1">
    <source>
        <dbReference type="EMBL" id="OBZ80707.1"/>
    </source>
</evidence>
<dbReference type="AlphaFoldDB" id="A0A1C7MVB4"/>
<accession>A0A1C7MVB4</accession>
<dbReference type="InParanoid" id="A0A1C7MVB4"/>
<proteinExistence type="predicted"/>
<dbReference type="OrthoDB" id="2241374at2759"/>
<dbReference type="EMBL" id="LUGH01001819">
    <property type="protein sequence ID" value="OBZ80707.1"/>
    <property type="molecule type" value="Genomic_DNA"/>
</dbReference>
<protein>
    <recommendedName>
        <fullName evidence="3">F-box domain-containing protein</fullName>
    </recommendedName>
</protein>
<keyword evidence="2" id="KW-1185">Reference proteome</keyword>
<evidence type="ECO:0000313" key="2">
    <source>
        <dbReference type="Proteomes" id="UP000093000"/>
    </source>
</evidence>
<dbReference type="Proteomes" id="UP000093000">
    <property type="component" value="Unassembled WGS sequence"/>
</dbReference>
<name>A0A1C7MVB4_9FUNG</name>
<reference evidence="1 2" key="1">
    <citation type="submission" date="2016-03" db="EMBL/GenBank/DDBJ databases">
        <title>Choanephora cucurbitarum.</title>
        <authorList>
            <person name="Min B."/>
            <person name="Park H."/>
            <person name="Park J.-H."/>
            <person name="Shin H.-D."/>
            <person name="Choi I.-G."/>
        </authorList>
    </citation>
    <scope>NUCLEOTIDE SEQUENCE [LARGE SCALE GENOMIC DNA]</scope>
    <source>
        <strain evidence="1 2">KUS-F28377</strain>
    </source>
</reference>